<dbReference type="Pfam" id="PF13483">
    <property type="entry name" value="Lactamase_B_3"/>
    <property type="match status" value="1"/>
</dbReference>
<dbReference type="EMBL" id="FOIN01000027">
    <property type="protein sequence ID" value="SET67205.1"/>
    <property type="molecule type" value="Genomic_DNA"/>
</dbReference>
<dbReference type="PANTHER" id="PTHR42967:SF1">
    <property type="entry name" value="MBL FOLD METALLO-HYDROLASE"/>
    <property type="match status" value="1"/>
</dbReference>
<dbReference type="EMBL" id="BLMI01000225">
    <property type="protein sequence ID" value="GFI41789.1"/>
    <property type="molecule type" value="Genomic_DNA"/>
</dbReference>
<dbReference type="Gene3D" id="3.60.15.10">
    <property type="entry name" value="Ribonuclease Z/Hydroxyacylglutathione hydrolase-like"/>
    <property type="match status" value="1"/>
</dbReference>
<evidence type="ECO:0000313" key="1">
    <source>
        <dbReference type="EMBL" id="GFI41789.1"/>
    </source>
</evidence>
<protein>
    <submittedName>
        <fullName evidence="2">L-ascorbate metabolism protein UlaG, beta-lactamase superfamily</fullName>
    </submittedName>
</protein>
<dbReference type="Proteomes" id="UP000490821">
    <property type="component" value="Unassembled WGS sequence"/>
</dbReference>
<dbReference type="Proteomes" id="UP000198558">
    <property type="component" value="Unassembled WGS sequence"/>
</dbReference>
<organism evidence="2 3">
    <name type="scientific">Thomasclavelia cocleata</name>
    <dbReference type="NCBI Taxonomy" id="69824"/>
    <lineage>
        <taxon>Bacteria</taxon>
        <taxon>Bacillati</taxon>
        <taxon>Bacillota</taxon>
        <taxon>Erysipelotrichia</taxon>
        <taxon>Erysipelotrichales</taxon>
        <taxon>Coprobacillaceae</taxon>
        <taxon>Thomasclavelia</taxon>
    </lineage>
</organism>
<dbReference type="GeneID" id="78288918"/>
<sequence>MKVTYLYNSGFIVELDKHILLFDYYQGNIPLLNPNKNLYIFVSHFHHDHYNPEIYQISHPKITYIIDRKINNKGIKVHPGKVYDIDDLHIQTLLSTDEGVAFVIKVENKYIYHAGDLHWWHWIGEPESDNKYQAETFKKEISKITNINFELMMIPLDPRLKESGWWGMNYILKYINTKYVLPMHFIEDINKMHEYLDNKPLNQYNNIIKIHNKEEVFILGENNEY</sequence>
<proteinExistence type="predicted"/>
<dbReference type="OrthoDB" id="9789133at2"/>
<evidence type="ECO:0000313" key="2">
    <source>
        <dbReference type="EMBL" id="SET67205.1"/>
    </source>
</evidence>
<evidence type="ECO:0000313" key="4">
    <source>
        <dbReference type="Proteomes" id="UP000490821"/>
    </source>
</evidence>
<name>A0A1I0G8P6_9FIRM</name>
<gene>
    <name evidence="1" type="ORF">IMSAGC017_01834</name>
    <name evidence="2" type="ORF">SAMN04489758_12711</name>
</gene>
<dbReference type="SUPFAM" id="SSF56281">
    <property type="entry name" value="Metallo-hydrolase/oxidoreductase"/>
    <property type="match status" value="1"/>
</dbReference>
<reference evidence="3" key="1">
    <citation type="submission" date="2016-10" db="EMBL/GenBank/DDBJ databases">
        <authorList>
            <person name="Varghese N."/>
            <person name="Submissions S."/>
        </authorList>
    </citation>
    <scope>NUCLEOTIDE SEQUENCE [LARGE SCALE GENOMIC DNA]</scope>
    <source>
        <strain evidence="3">DSM 1551</strain>
    </source>
</reference>
<dbReference type="RefSeq" id="WP_092355011.1">
    <property type="nucleotide sequence ID" value="NZ_BLMI01000225.1"/>
</dbReference>
<keyword evidence="3" id="KW-1185">Reference proteome</keyword>
<dbReference type="InterPro" id="IPR036866">
    <property type="entry name" value="RibonucZ/Hydroxyglut_hydro"/>
</dbReference>
<reference evidence="2" key="2">
    <citation type="submission" date="2016-10" db="EMBL/GenBank/DDBJ databases">
        <authorList>
            <person name="de Groot N.N."/>
        </authorList>
    </citation>
    <scope>NUCLEOTIDE SEQUENCE [LARGE SCALE GENOMIC DNA]</scope>
    <source>
        <strain evidence="2">DSM 1551</strain>
    </source>
</reference>
<dbReference type="PANTHER" id="PTHR42967">
    <property type="entry name" value="METAL DEPENDENT HYDROLASE"/>
    <property type="match status" value="1"/>
</dbReference>
<accession>A0A1I0G8P6</accession>
<evidence type="ECO:0000313" key="3">
    <source>
        <dbReference type="Proteomes" id="UP000198558"/>
    </source>
</evidence>
<reference evidence="1 4" key="3">
    <citation type="journal article" date="2020" name="Microbiome">
        <title>Single-cell genomics of uncultured bacteria reveals dietary fiber responders in the mouse gut microbiota.</title>
        <authorList>
            <person name="Chijiiwa R."/>
            <person name="Hosokawa M."/>
            <person name="Kogawa M."/>
            <person name="Nishikawa Y."/>
            <person name="Ide K."/>
            <person name="Sakanashi C."/>
            <person name="Takahashi K."/>
            <person name="Takeyama H."/>
        </authorList>
    </citation>
    <scope>NUCLEOTIDE SEQUENCE [LARGE SCALE GENOMIC DNA]</scope>
    <source>
        <strain evidence="1">IMSAGC_017</strain>
    </source>
</reference>
<dbReference type="AlphaFoldDB" id="A0A1I0G8P6"/>